<feature type="signal peptide" evidence="1">
    <location>
        <begin position="1"/>
        <end position="18"/>
    </location>
</feature>
<gene>
    <name evidence="2" type="ORF">ALAG00032_LOCUS1506</name>
</gene>
<keyword evidence="1" id="KW-0732">Signal</keyword>
<reference evidence="2" key="1">
    <citation type="submission" date="2021-01" db="EMBL/GenBank/DDBJ databases">
        <authorList>
            <person name="Corre E."/>
            <person name="Pelletier E."/>
            <person name="Niang G."/>
            <person name="Scheremetjew M."/>
            <person name="Finn R."/>
            <person name="Kale V."/>
            <person name="Holt S."/>
            <person name="Cochrane G."/>
            <person name="Meng A."/>
            <person name="Brown T."/>
            <person name="Cohen L."/>
        </authorList>
    </citation>
    <scope>NUCLEOTIDE SEQUENCE</scope>
    <source>
        <strain evidence="2">CCMP1510</strain>
    </source>
</reference>
<dbReference type="AlphaFoldDB" id="A0A7S3JRA4"/>
<sequence>MISRILVIWTCAVVNVNAVEIIVDGEALQFEWDDVWSCLQKHTSILKMLTSQSAAQKSIMGNGCTHAQCSALIVLTALAPSCERYAINALPEIQLSRYDNENQIILRKGKSVQHLSTSVDGYTMYADLGAALSYEIAHFEARRNLPEGYVRLAKTDWHVLPTNYFPTLFPETWVRKALHDAEKKLRFSFVGGLKTDRCTELARAWVLDFARSHFTSKNESLVIFTDCCPSRAAYIPLGDYDQTLNHELNWWNPKLNISVQTISQLMQSNQRSEWLNLLSTLDPWPTALPAFAKIAQSQYLRFDQNYFDILASSALVLTPAGDAPWSRRFFEAIMSCAIPIVQLPEHAGRTEDELTLGYLYYIFDPKFPTDHYKYRQDWANHNHRLFIRHNTLLYDADFYHDTNYTCPTSSW</sequence>
<accession>A0A7S3JRA4</accession>
<evidence type="ECO:0000256" key="1">
    <source>
        <dbReference type="SAM" id="SignalP"/>
    </source>
</evidence>
<feature type="chain" id="PRO_5030945575" description="Exostosin GT47 domain-containing protein" evidence="1">
    <location>
        <begin position="19"/>
        <end position="411"/>
    </location>
</feature>
<name>A0A7S3JRA4_9STRA</name>
<evidence type="ECO:0000313" key="2">
    <source>
        <dbReference type="EMBL" id="CAE0360775.1"/>
    </source>
</evidence>
<dbReference type="EMBL" id="HBIJ01002168">
    <property type="protein sequence ID" value="CAE0360775.1"/>
    <property type="molecule type" value="Transcribed_RNA"/>
</dbReference>
<evidence type="ECO:0008006" key="3">
    <source>
        <dbReference type="Google" id="ProtNLM"/>
    </source>
</evidence>
<protein>
    <recommendedName>
        <fullName evidence="3">Exostosin GT47 domain-containing protein</fullName>
    </recommendedName>
</protein>
<organism evidence="2">
    <name type="scientific">Aureoumbra lagunensis</name>
    <dbReference type="NCBI Taxonomy" id="44058"/>
    <lineage>
        <taxon>Eukaryota</taxon>
        <taxon>Sar</taxon>
        <taxon>Stramenopiles</taxon>
        <taxon>Ochrophyta</taxon>
        <taxon>Pelagophyceae</taxon>
        <taxon>Pelagomonadales</taxon>
        <taxon>Aureoumbra</taxon>
    </lineage>
</organism>
<proteinExistence type="predicted"/>